<evidence type="ECO:0000259" key="1">
    <source>
        <dbReference type="Pfam" id="PF07883"/>
    </source>
</evidence>
<comment type="caution">
    <text evidence="2">The sequence shown here is derived from an EMBL/GenBank/DDBJ whole genome shotgun (WGS) entry which is preliminary data.</text>
</comment>
<dbReference type="EMBL" id="JAJIRN010000004">
    <property type="protein sequence ID" value="MCV2368648.1"/>
    <property type="molecule type" value="Genomic_DNA"/>
</dbReference>
<proteinExistence type="predicted"/>
<dbReference type="InterPro" id="IPR011051">
    <property type="entry name" value="RmlC_Cupin_sf"/>
</dbReference>
<dbReference type="Proteomes" id="UP001209701">
    <property type="component" value="Unassembled WGS sequence"/>
</dbReference>
<feature type="domain" description="Cupin type-2" evidence="1">
    <location>
        <begin position="40"/>
        <end position="88"/>
    </location>
</feature>
<dbReference type="Pfam" id="PF07883">
    <property type="entry name" value="Cupin_2"/>
    <property type="match status" value="1"/>
</dbReference>
<evidence type="ECO:0000313" key="2">
    <source>
        <dbReference type="EMBL" id="MCV2368648.1"/>
    </source>
</evidence>
<evidence type="ECO:0000313" key="3">
    <source>
        <dbReference type="Proteomes" id="UP001209701"/>
    </source>
</evidence>
<dbReference type="SUPFAM" id="SSF51182">
    <property type="entry name" value="RmlC-like cupins"/>
    <property type="match status" value="1"/>
</dbReference>
<dbReference type="InterPro" id="IPR013096">
    <property type="entry name" value="Cupin_2"/>
</dbReference>
<accession>A0ABT2YF21</accession>
<gene>
    <name evidence="2" type="ORF">LNV07_11160</name>
</gene>
<dbReference type="Gene3D" id="2.60.120.10">
    <property type="entry name" value="Jelly Rolls"/>
    <property type="match status" value="1"/>
</dbReference>
<keyword evidence="3" id="KW-1185">Reference proteome</keyword>
<organism evidence="2 3">
    <name type="scientific">Roseateles oligotrophus</name>
    <dbReference type="NCBI Taxonomy" id="1769250"/>
    <lineage>
        <taxon>Bacteria</taxon>
        <taxon>Pseudomonadati</taxon>
        <taxon>Pseudomonadota</taxon>
        <taxon>Betaproteobacteria</taxon>
        <taxon>Burkholderiales</taxon>
        <taxon>Sphaerotilaceae</taxon>
        <taxon>Roseateles</taxon>
    </lineage>
</organism>
<protein>
    <submittedName>
        <fullName evidence="2">Cupin domain-containing protein</fullName>
    </submittedName>
</protein>
<sequence>MSMIDLAAAAAALPQAWRSQILGRVGAGANFKVLRMDGSAYPDETHDFDEALLVLDGQMNLSFADQVVAVPAGSVYLVPAGQPHAVAPGSHGTLIIIDC</sequence>
<reference evidence="2 3" key="1">
    <citation type="submission" date="2021-11" db="EMBL/GenBank/DDBJ databases">
        <authorList>
            <person name="Liang Q."/>
            <person name="Mou H."/>
            <person name="Liu Z."/>
        </authorList>
    </citation>
    <scope>NUCLEOTIDE SEQUENCE [LARGE SCALE GENOMIC DNA]</scope>
    <source>
        <strain evidence="2 3">CHU3</strain>
    </source>
</reference>
<dbReference type="InterPro" id="IPR014710">
    <property type="entry name" value="RmlC-like_jellyroll"/>
</dbReference>
<dbReference type="RefSeq" id="WP_263571234.1">
    <property type="nucleotide sequence ID" value="NZ_JAJIRN010000004.1"/>
</dbReference>
<name>A0ABT2YF21_9BURK</name>